<reference evidence="1 2" key="1">
    <citation type="submission" date="2017-12" db="EMBL/GenBank/DDBJ databases">
        <title>Integrating genomic resources of turbot (Scophthalmus maximus) in depth evaluation of genetic and physical mapping variation across individuals.</title>
        <authorList>
            <person name="Martinez P."/>
        </authorList>
    </citation>
    <scope>NUCLEOTIDE SEQUENCE [LARGE SCALE GENOMIC DNA]</scope>
</reference>
<dbReference type="AlphaFoldDB" id="A0A2U9CTZ7"/>
<keyword evidence="2" id="KW-1185">Reference proteome</keyword>
<sequence>VSISHARGCEFVLRPVWSEKHNTEREMAILGKNGASPDKIAIRPWLLLIKT</sequence>
<dbReference type="EMBL" id="CP026262">
    <property type="protein sequence ID" value="AWP19613.1"/>
    <property type="molecule type" value="Genomic_DNA"/>
</dbReference>
<feature type="non-terminal residue" evidence="1">
    <location>
        <position position="1"/>
    </location>
</feature>
<dbReference type="Proteomes" id="UP000246464">
    <property type="component" value="Chromosome 20"/>
</dbReference>
<protein>
    <submittedName>
        <fullName evidence="1">Uncharacterized protein</fullName>
    </submittedName>
</protein>
<gene>
    <name evidence="1" type="ORF">SMAX5B_009708</name>
</gene>
<proteinExistence type="predicted"/>
<feature type="non-terminal residue" evidence="1">
    <location>
        <position position="51"/>
    </location>
</feature>
<evidence type="ECO:0000313" key="2">
    <source>
        <dbReference type="Proteomes" id="UP000246464"/>
    </source>
</evidence>
<evidence type="ECO:0000313" key="1">
    <source>
        <dbReference type="EMBL" id="AWP19613.1"/>
    </source>
</evidence>
<organism evidence="1 2">
    <name type="scientific">Scophthalmus maximus</name>
    <name type="common">Turbot</name>
    <name type="synonym">Psetta maxima</name>
    <dbReference type="NCBI Taxonomy" id="52904"/>
    <lineage>
        <taxon>Eukaryota</taxon>
        <taxon>Metazoa</taxon>
        <taxon>Chordata</taxon>
        <taxon>Craniata</taxon>
        <taxon>Vertebrata</taxon>
        <taxon>Euteleostomi</taxon>
        <taxon>Actinopterygii</taxon>
        <taxon>Neopterygii</taxon>
        <taxon>Teleostei</taxon>
        <taxon>Neoteleostei</taxon>
        <taxon>Acanthomorphata</taxon>
        <taxon>Carangaria</taxon>
        <taxon>Pleuronectiformes</taxon>
        <taxon>Pleuronectoidei</taxon>
        <taxon>Scophthalmidae</taxon>
        <taxon>Scophthalmus</taxon>
    </lineage>
</organism>
<accession>A0A2U9CTZ7</accession>
<name>A0A2U9CTZ7_SCOMX</name>